<protein>
    <submittedName>
        <fullName evidence="8">Flagellar basal-body rod protein FlgF</fullName>
    </submittedName>
</protein>
<gene>
    <name evidence="8" type="ORF">GGQ59_002166</name>
</gene>
<dbReference type="PANTHER" id="PTHR30435:SF19">
    <property type="entry name" value="FLAGELLAR BASAL-BODY ROD PROTEIN FLGG"/>
    <property type="match status" value="1"/>
</dbReference>
<dbReference type="Proteomes" id="UP000563524">
    <property type="component" value="Unassembled WGS sequence"/>
</dbReference>
<evidence type="ECO:0000313" key="8">
    <source>
        <dbReference type="EMBL" id="MBB4659629.1"/>
    </source>
</evidence>
<sequence>MTDASIASLARQSGLMKALSVTANNIANASTPGFKAEGTVFAEHVTRTGRTPSMSMGHLVAHDTDFTPGGLDGTGGTFDLAIDGEGFFKVQTPAGPRLTRAGAFTLDVDGLVVDPNGFPLVDGGGSPIEVPPEAKDVAIARDGTMSIDGEAYADIGVFRPRGEPVRAGSNHWQAPNGDDLIEEPQVLQGFLERSNVSAVEAFAEMIATQRLFDAGQTLSQQEHDRLSALIAAIRQE</sequence>
<dbReference type="NCBIfam" id="TIGR03506">
    <property type="entry name" value="FlgEFG_subfam"/>
    <property type="match status" value="1"/>
</dbReference>
<evidence type="ECO:0000256" key="1">
    <source>
        <dbReference type="ARBA" id="ARBA00004117"/>
    </source>
</evidence>
<accession>A0A840I431</accession>
<dbReference type="PROSITE" id="PS00588">
    <property type="entry name" value="FLAGELLA_BB_ROD"/>
    <property type="match status" value="1"/>
</dbReference>
<comment type="caution">
    <text evidence="8">The sequence shown here is derived from an EMBL/GenBank/DDBJ whole genome shotgun (WGS) entry which is preliminary data.</text>
</comment>
<dbReference type="Pfam" id="PF00460">
    <property type="entry name" value="Flg_bb_rod"/>
    <property type="match status" value="1"/>
</dbReference>
<dbReference type="InterPro" id="IPR037925">
    <property type="entry name" value="FlgE/F/G-like"/>
</dbReference>
<comment type="subcellular location">
    <subcellularLocation>
        <location evidence="1 4">Bacterial flagellum basal body</location>
    </subcellularLocation>
</comment>
<dbReference type="EMBL" id="JACHOB010000004">
    <property type="protein sequence ID" value="MBB4659629.1"/>
    <property type="molecule type" value="Genomic_DNA"/>
</dbReference>
<dbReference type="InterPro" id="IPR019776">
    <property type="entry name" value="Flagellar_basal_body_rod_CS"/>
</dbReference>
<keyword evidence="8" id="KW-0969">Cilium</keyword>
<evidence type="ECO:0000313" key="9">
    <source>
        <dbReference type="Proteomes" id="UP000563524"/>
    </source>
</evidence>
<keyword evidence="8" id="KW-0282">Flagellum</keyword>
<evidence type="ECO:0000259" key="5">
    <source>
        <dbReference type="Pfam" id="PF00460"/>
    </source>
</evidence>
<evidence type="ECO:0000256" key="2">
    <source>
        <dbReference type="ARBA" id="ARBA00009677"/>
    </source>
</evidence>
<feature type="domain" description="Flagellar hook protein FlgE/F/G-like D1" evidence="7">
    <location>
        <begin position="81"/>
        <end position="146"/>
    </location>
</feature>
<evidence type="ECO:0000259" key="6">
    <source>
        <dbReference type="Pfam" id="PF06429"/>
    </source>
</evidence>
<evidence type="ECO:0000256" key="4">
    <source>
        <dbReference type="RuleBase" id="RU362116"/>
    </source>
</evidence>
<dbReference type="GO" id="GO:0071978">
    <property type="term" value="P:bacterial-type flagellum-dependent swarming motility"/>
    <property type="evidence" value="ECO:0007669"/>
    <property type="project" value="TreeGrafter"/>
</dbReference>
<dbReference type="InterPro" id="IPR001444">
    <property type="entry name" value="Flag_bb_rod_N"/>
</dbReference>
<keyword evidence="8" id="KW-0966">Cell projection</keyword>
<reference evidence="8 9" key="1">
    <citation type="submission" date="2020-08" db="EMBL/GenBank/DDBJ databases">
        <title>Genomic Encyclopedia of Type Strains, Phase IV (KMG-IV): sequencing the most valuable type-strain genomes for metagenomic binning, comparative biology and taxonomic classification.</title>
        <authorList>
            <person name="Goeker M."/>
        </authorList>
    </citation>
    <scope>NUCLEOTIDE SEQUENCE [LARGE SCALE GENOMIC DNA]</scope>
    <source>
        <strain evidence="8 9">DSM 102850</strain>
    </source>
</reference>
<dbReference type="AlphaFoldDB" id="A0A840I431"/>
<evidence type="ECO:0000259" key="7">
    <source>
        <dbReference type="Pfam" id="PF22692"/>
    </source>
</evidence>
<comment type="similarity">
    <text evidence="2 4">Belongs to the flagella basal body rod proteins family.</text>
</comment>
<dbReference type="InterPro" id="IPR020013">
    <property type="entry name" value="Flagellar_FlgE/F/G"/>
</dbReference>
<dbReference type="InterPro" id="IPR053967">
    <property type="entry name" value="LlgE_F_G-like_D1"/>
</dbReference>
<dbReference type="SUPFAM" id="SSF117143">
    <property type="entry name" value="Flagellar hook protein flgE"/>
    <property type="match status" value="1"/>
</dbReference>
<evidence type="ECO:0000256" key="3">
    <source>
        <dbReference type="ARBA" id="ARBA00023143"/>
    </source>
</evidence>
<dbReference type="RefSeq" id="WP_183818409.1">
    <property type="nucleotide sequence ID" value="NZ_JACHOB010000004.1"/>
</dbReference>
<dbReference type="InterPro" id="IPR010930">
    <property type="entry name" value="Flg_bb/hook_C_dom"/>
</dbReference>
<dbReference type="Pfam" id="PF06429">
    <property type="entry name" value="Flg_bbr_C"/>
    <property type="match status" value="1"/>
</dbReference>
<proteinExistence type="inferred from homology"/>
<dbReference type="GO" id="GO:0009425">
    <property type="term" value="C:bacterial-type flagellum basal body"/>
    <property type="evidence" value="ECO:0007669"/>
    <property type="project" value="UniProtKB-SubCell"/>
</dbReference>
<keyword evidence="9" id="KW-1185">Reference proteome</keyword>
<feature type="domain" description="Flagellar basal body rod protein N-terminal" evidence="5">
    <location>
        <begin position="17"/>
        <end position="35"/>
    </location>
</feature>
<name>A0A840I431_9PROT</name>
<keyword evidence="3 4" id="KW-0975">Bacterial flagellum</keyword>
<dbReference type="PANTHER" id="PTHR30435">
    <property type="entry name" value="FLAGELLAR PROTEIN"/>
    <property type="match status" value="1"/>
</dbReference>
<feature type="domain" description="Flagellar basal-body/hook protein C-terminal" evidence="6">
    <location>
        <begin position="188"/>
        <end position="230"/>
    </location>
</feature>
<dbReference type="Pfam" id="PF22692">
    <property type="entry name" value="LlgE_F_G_D1"/>
    <property type="match status" value="1"/>
</dbReference>
<organism evidence="8 9">
    <name type="scientific">Parvularcula dongshanensis</name>
    <dbReference type="NCBI Taxonomy" id="1173995"/>
    <lineage>
        <taxon>Bacteria</taxon>
        <taxon>Pseudomonadati</taxon>
        <taxon>Pseudomonadota</taxon>
        <taxon>Alphaproteobacteria</taxon>
        <taxon>Parvularculales</taxon>
        <taxon>Parvularculaceae</taxon>
        <taxon>Parvularcula</taxon>
    </lineage>
</organism>